<dbReference type="InterPro" id="IPR043717">
    <property type="entry name" value="DUF5658"/>
</dbReference>
<dbReference type="AlphaFoldDB" id="A0A343TKP5"/>
<dbReference type="Proteomes" id="UP000263012">
    <property type="component" value="Chromosome"/>
</dbReference>
<feature type="transmembrane region" description="Helical" evidence="1">
    <location>
        <begin position="118"/>
        <end position="142"/>
    </location>
</feature>
<feature type="transmembrane region" description="Helical" evidence="1">
    <location>
        <begin position="46"/>
        <end position="70"/>
    </location>
</feature>
<reference evidence="4" key="1">
    <citation type="submission" date="2017-11" db="EMBL/GenBank/DDBJ databases">
        <title>Phenotypic and genomic properties of facultatively anaerobic sulfur-reducing natronoarchaea from hypersaline soda lakes.</title>
        <authorList>
            <person name="Sorokin D.Y."/>
            <person name="Kublanov I.V."/>
            <person name="Roman P."/>
            <person name="Sinninghe Damste J.S."/>
            <person name="Golyshin P.N."/>
            <person name="Rojo D."/>
            <person name="Ciordia S."/>
            <person name="Mena M.D.C."/>
            <person name="Ferrer M."/>
            <person name="Messina E."/>
            <person name="Smedile F."/>
            <person name="La Spada G."/>
            <person name="La Cono V."/>
            <person name="Yakimov M.M."/>
        </authorList>
    </citation>
    <scope>NUCLEOTIDE SEQUENCE [LARGE SCALE GENOMIC DNA]</scope>
    <source>
        <strain evidence="4">AArc-Sl</strain>
    </source>
</reference>
<organism evidence="3 4">
    <name type="scientific">Halalkaliarchaeum desulfuricum</name>
    <dbReference type="NCBI Taxonomy" id="2055893"/>
    <lineage>
        <taxon>Archaea</taxon>
        <taxon>Methanobacteriati</taxon>
        <taxon>Methanobacteriota</taxon>
        <taxon>Stenosarchaea group</taxon>
        <taxon>Halobacteria</taxon>
        <taxon>Halobacteriales</taxon>
        <taxon>Haloferacaceae</taxon>
        <taxon>Halalkaliarchaeum</taxon>
    </lineage>
</organism>
<keyword evidence="1" id="KW-1133">Transmembrane helix</keyword>
<evidence type="ECO:0000259" key="2">
    <source>
        <dbReference type="Pfam" id="PF18902"/>
    </source>
</evidence>
<dbReference type="EMBL" id="CP025066">
    <property type="protein sequence ID" value="AUX09667.1"/>
    <property type="molecule type" value="Genomic_DNA"/>
</dbReference>
<dbReference type="KEGG" id="hdf:AArcSl_2042"/>
<sequence length="143" mass="16109">MNRSVRIFGVLSVRFIFRRISGSVVSRSRRSRARPTYDRRPDEFYWLWIVATAAYGVGDVVTTIALVYFVPHLGEGNPIVRFAMDSLGLWGLVAAKLAAFLVMVWISHLGARDGDTLLYYFPPLLLTIVGVMVTAVNLRLLFT</sequence>
<proteinExistence type="predicted"/>
<keyword evidence="1" id="KW-0812">Transmembrane</keyword>
<name>A0A343TKP5_9EURY</name>
<dbReference type="Pfam" id="PF18902">
    <property type="entry name" value="DUF5658"/>
    <property type="match status" value="1"/>
</dbReference>
<feature type="domain" description="DUF5658" evidence="2">
    <location>
        <begin position="50"/>
        <end position="142"/>
    </location>
</feature>
<keyword evidence="4" id="KW-1185">Reference proteome</keyword>
<protein>
    <recommendedName>
        <fullName evidence="2">DUF5658 domain-containing protein</fullName>
    </recommendedName>
</protein>
<evidence type="ECO:0000313" key="3">
    <source>
        <dbReference type="EMBL" id="AUX09667.1"/>
    </source>
</evidence>
<gene>
    <name evidence="3" type="ORF">AArcSl_2042</name>
</gene>
<evidence type="ECO:0000256" key="1">
    <source>
        <dbReference type="SAM" id="Phobius"/>
    </source>
</evidence>
<keyword evidence="1" id="KW-0472">Membrane</keyword>
<evidence type="ECO:0000313" key="4">
    <source>
        <dbReference type="Proteomes" id="UP000263012"/>
    </source>
</evidence>
<accession>A0A343TKP5</accession>
<feature type="transmembrane region" description="Helical" evidence="1">
    <location>
        <begin position="82"/>
        <end position="106"/>
    </location>
</feature>